<proteinExistence type="predicted"/>
<gene>
    <name evidence="1" type="ORF">E2C01_066484</name>
</gene>
<dbReference type="AlphaFoldDB" id="A0A5B7HSF8"/>
<keyword evidence="2" id="KW-1185">Reference proteome</keyword>
<comment type="caution">
    <text evidence="1">The sequence shown here is derived from an EMBL/GenBank/DDBJ whole genome shotgun (WGS) entry which is preliminary data.</text>
</comment>
<reference evidence="1 2" key="1">
    <citation type="submission" date="2019-05" db="EMBL/GenBank/DDBJ databases">
        <title>Another draft genome of Portunus trituberculatus and its Hox gene families provides insights of decapod evolution.</title>
        <authorList>
            <person name="Jeong J.-H."/>
            <person name="Song I."/>
            <person name="Kim S."/>
            <person name="Choi T."/>
            <person name="Kim D."/>
            <person name="Ryu S."/>
            <person name="Kim W."/>
        </authorList>
    </citation>
    <scope>NUCLEOTIDE SEQUENCE [LARGE SCALE GENOMIC DNA]</scope>
    <source>
        <tissue evidence="1">Muscle</tissue>
    </source>
</reference>
<name>A0A5B7HSF8_PORTR</name>
<dbReference type="Proteomes" id="UP000324222">
    <property type="component" value="Unassembled WGS sequence"/>
</dbReference>
<dbReference type="EMBL" id="VSRR010034296">
    <property type="protein sequence ID" value="MPC72187.1"/>
    <property type="molecule type" value="Genomic_DNA"/>
</dbReference>
<evidence type="ECO:0000313" key="2">
    <source>
        <dbReference type="Proteomes" id="UP000324222"/>
    </source>
</evidence>
<evidence type="ECO:0000313" key="1">
    <source>
        <dbReference type="EMBL" id="MPC72187.1"/>
    </source>
</evidence>
<organism evidence="1 2">
    <name type="scientific">Portunus trituberculatus</name>
    <name type="common">Swimming crab</name>
    <name type="synonym">Neptunus trituberculatus</name>
    <dbReference type="NCBI Taxonomy" id="210409"/>
    <lineage>
        <taxon>Eukaryota</taxon>
        <taxon>Metazoa</taxon>
        <taxon>Ecdysozoa</taxon>
        <taxon>Arthropoda</taxon>
        <taxon>Crustacea</taxon>
        <taxon>Multicrustacea</taxon>
        <taxon>Malacostraca</taxon>
        <taxon>Eumalacostraca</taxon>
        <taxon>Eucarida</taxon>
        <taxon>Decapoda</taxon>
        <taxon>Pleocyemata</taxon>
        <taxon>Brachyura</taxon>
        <taxon>Eubrachyura</taxon>
        <taxon>Portunoidea</taxon>
        <taxon>Portunidae</taxon>
        <taxon>Portuninae</taxon>
        <taxon>Portunus</taxon>
    </lineage>
</organism>
<sequence length="84" mass="9442">MLGVCSPLSPSRPGRPPRILTFVRSCSSHLFHFTPRIVLEKQKAVLRVPVLVDGKKSRKIMFAAISPNLTWSVMQFSCFKDTVV</sequence>
<accession>A0A5B7HSF8</accession>
<protein>
    <submittedName>
        <fullName evidence="1">Uncharacterized protein</fullName>
    </submittedName>
</protein>